<protein>
    <recommendedName>
        <fullName evidence="10">Phytanoyl-CoA dioxygenase</fullName>
    </recommendedName>
</protein>
<proteinExistence type="inferred from homology"/>
<dbReference type="Gene3D" id="2.60.120.620">
    <property type="entry name" value="q2cbj1_9rhob like domain"/>
    <property type="match status" value="1"/>
</dbReference>
<evidence type="ECO:0000256" key="6">
    <source>
        <dbReference type="ARBA" id="ARBA00023002"/>
    </source>
</evidence>
<sequence>DADNVADVLEEYGVCIVKDFMKKEQLDKIKGELDPIFETKKNDPRLFPKETIRITSTVAKSPAVVKEVLSNPLHVDLSEKFLAKKNAFWIGNNINIGYSPSIISSSIAFRVGPGAPFQALHRDDHSDHNIRKYQEKYEYGSETQIGVSVALSKVTKENGGTRFIPGSHLWDHFRKPHEEQCMQVELDEGDGFFMLASVFHGAGANVTEDEFRTLLILFMSNATTRQKENIYLEKSIDYFKQFSASELKLLGLSMSEPFSGMLELQDP</sequence>
<evidence type="ECO:0000256" key="7">
    <source>
        <dbReference type="ARBA" id="ARBA00023004"/>
    </source>
</evidence>
<evidence type="ECO:0000256" key="1">
    <source>
        <dbReference type="ARBA" id="ARBA00001962"/>
    </source>
</evidence>
<comment type="similarity">
    <text evidence="2">Belongs to the PhyH family.</text>
</comment>
<dbReference type="PANTHER" id="PTHR20883">
    <property type="entry name" value="PHYTANOYL-COA DIOXYGENASE DOMAIN CONTAINING 1"/>
    <property type="match status" value="1"/>
</dbReference>
<evidence type="ECO:0000256" key="5">
    <source>
        <dbReference type="ARBA" id="ARBA00022964"/>
    </source>
</evidence>
<evidence type="ECO:0000256" key="3">
    <source>
        <dbReference type="ARBA" id="ARBA00011738"/>
    </source>
</evidence>
<dbReference type="GO" id="GO:0051213">
    <property type="term" value="F:dioxygenase activity"/>
    <property type="evidence" value="ECO:0007669"/>
    <property type="project" value="UniProtKB-KW"/>
</dbReference>
<evidence type="ECO:0000313" key="9">
    <source>
        <dbReference type="Proteomes" id="UP000094112"/>
    </source>
</evidence>
<keyword evidence="9" id="KW-1185">Reference proteome</keyword>
<dbReference type="GeneID" id="30197863"/>
<keyword evidence="5" id="KW-0223">Dioxygenase</keyword>
<organism evidence="8 9">
    <name type="scientific">Wickerhamomyces anomalus (strain ATCC 58044 / CBS 1984 / NCYC 433 / NRRL Y-366-8)</name>
    <name type="common">Yeast</name>
    <name type="synonym">Hansenula anomala</name>
    <dbReference type="NCBI Taxonomy" id="683960"/>
    <lineage>
        <taxon>Eukaryota</taxon>
        <taxon>Fungi</taxon>
        <taxon>Dikarya</taxon>
        <taxon>Ascomycota</taxon>
        <taxon>Saccharomycotina</taxon>
        <taxon>Saccharomycetes</taxon>
        <taxon>Phaffomycetales</taxon>
        <taxon>Wickerhamomycetaceae</taxon>
        <taxon>Wickerhamomyces</taxon>
    </lineage>
</organism>
<dbReference type="STRING" id="683960.A0A1E3NXB3"/>
<gene>
    <name evidence="8" type="ORF">WICANDRAFT_14670</name>
</gene>
<feature type="non-terminal residue" evidence="8">
    <location>
        <position position="267"/>
    </location>
</feature>
<evidence type="ECO:0000313" key="8">
    <source>
        <dbReference type="EMBL" id="ODQ57839.1"/>
    </source>
</evidence>
<feature type="non-terminal residue" evidence="8">
    <location>
        <position position="1"/>
    </location>
</feature>
<dbReference type="AlphaFoldDB" id="A0A1E3NXB3"/>
<evidence type="ECO:0000256" key="2">
    <source>
        <dbReference type="ARBA" id="ARBA00005830"/>
    </source>
</evidence>
<dbReference type="Proteomes" id="UP000094112">
    <property type="component" value="Unassembled WGS sequence"/>
</dbReference>
<evidence type="ECO:0000256" key="4">
    <source>
        <dbReference type="ARBA" id="ARBA00022723"/>
    </source>
</evidence>
<keyword evidence="7" id="KW-0408">Iron</keyword>
<dbReference type="GO" id="GO:0046872">
    <property type="term" value="F:metal ion binding"/>
    <property type="evidence" value="ECO:0007669"/>
    <property type="project" value="UniProtKB-KW"/>
</dbReference>
<reference evidence="8 9" key="1">
    <citation type="journal article" date="2016" name="Proc. Natl. Acad. Sci. U.S.A.">
        <title>Comparative genomics of biotechnologically important yeasts.</title>
        <authorList>
            <person name="Riley R."/>
            <person name="Haridas S."/>
            <person name="Wolfe K.H."/>
            <person name="Lopes M.R."/>
            <person name="Hittinger C.T."/>
            <person name="Goeker M."/>
            <person name="Salamov A.A."/>
            <person name="Wisecaver J.H."/>
            <person name="Long T.M."/>
            <person name="Calvey C.H."/>
            <person name="Aerts A.L."/>
            <person name="Barry K.W."/>
            <person name="Choi C."/>
            <person name="Clum A."/>
            <person name="Coughlan A.Y."/>
            <person name="Deshpande S."/>
            <person name="Douglass A.P."/>
            <person name="Hanson S.J."/>
            <person name="Klenk H.-P."/>
            <person name="LaButti K.M."/>
            <person name="Lapidus A."/>
            <person name="Lindquist E.A."/>
            <person name="Lipzen A.M."/>
            <person name="Meier-Kolthoff J.P."/>
            <person name="Ohm R.A."/>
            <person name="Otillar R.P."/>
            <person name="Pangilinan J.L."/>
            <person name="Peng Y."/>
            <person name="Rokas A."/>
            <person name="Rosa C.A."/>
            <person name="Scheuner C."/>
            <person name="Sibirny A.A."/>
            <person name="Slot J.C."/>
            <person name="Stielow J.B."/>
            <person name="Sun H."/>
            <person name="Kurtzman C.P."/>
            <person name="Blackwell M."/>
            <person name="Grigoriev I.V."/>
            <person name="Jeffries T.W."/>
        </authorList>
    </citation>
    <scope>NUCLEOTIDE SEQUENCE [LARGE SCALE GENOMIC DNA]</scope>
    <source>
        <strain evidence="9">ATCC 58044 / CBS 1984 / NCYC 433 / NRRL Y-366-8</strain>
    </source>
</reference>
<name>A0A1E3NXB3_WICAA</name>
<dbReference type="RefSeq" id="XP_019037046.1">
    <property type="nucleotide sequence ID" value="XM_019180617.1"/>
</dbReference>
<comment type="cofactor">
    <cofactor evidence="1">
        <name>Fe cation</name>
        <dbReference type="ChEBI" id="CHEBI:24875"/>
    </cofactor>
</comment>
<keyword evidence="4" id="KW-0479">Metal-binding</keyword>
<comment type="subunit">
    <text evidence="3">Homodimer.</text>
</comment>
<dbReference type="SUPFAM" id="SSF51197">
    <property type="entry name" value="Clavaminate synthase-like"/>
    <property type="match status" value="1"/>
</dbReference>
<dbReference type="PANTHER" id="PTHR20883:SF45">
    <property type="entry name" value="PHYTANOYL-COA DIOXYGENASE FAMILY PROTEIN"/>
    <property type="match status" value="1"/>
</dbReference>
<accession>A0A1E3NXB3</accession>
<evidence type="ECO:0008006" key="10">
    <source>
        <dbReference type="Google" id="ProtNLM"/>
    </source>
</evidence>
<dbReference type="Pfam" id="PF05721">
    <property type="entry name" value="PhyH"/>
    <property type="match status" value="1"/>
</dbReference>
<dbReference type="InterPro" id="IPR008775">
    <property type="entry name" value="Phytyl_CoA_dOase-like"/>
</dbReference>
<dbReference type="OrthoDB" id="445007at2759"/>
<dbReference type="EMBL" id="KV454213">
    <property type="protein sequence ID" value="ODQ57839.1"/>
    <property type="molecule type" value="Genomic_DNA"/>
</dbReference>
<keyword evidence="6" id="KW-0560">Oxidoreductase</keyword>